<dbReference type="InterPro" id="IPR014729">
    <property type="entry name" value="Rossmann-like_a/b/a_fold"/>
</dbReference>
<sequence length="495" mass="54135">MTTRQRSYLTTTLPYVNARPHLGFALELVQADVLARHRRASGGEVRLLGGTDENSLKNVLAAGTAGTDVRTLVARHAAAFRALAAPLEVELDDFLRTSADPRHAPGVAELWRRCAAAGDLYRKEYRGRYCVGCEQFYQPEELVDGRCPEHHTEPETVAEQNWFFRLSRHTARLHTEITEGRLRIDPPARRNEVLALLEVGLPDFSVSRSRERARGWGIPVPGDDSQVVYVWWDGLAGYLSALGLGSPDPADARDTPDLRRWWRDGVRRTHLCGKGVLRFHAVYWPAILLSAGLPLPTEVLVHDYLTVGGRKISKSAGTTVDPVGLVAEHGVDAVRWWLLREVAKVGDTDFTVERLVDRANTDLAGGIGNLVKRVVTLIHRQLDGKAGSAAPAAPLPEAVALPGEIAAALDAYDPRRATGALCRLTAAANRHLDRTRPWSDPADAPDQLAVLLHACRTLGEQLAPFLPTAATRILAQCTPAPDGRLPAPGTLFPRL</sequence>
<dbReference type="PANTHER" id="PTHR43326">
    <property type="entry name" value="METHIONYL-TRNA SYNTHETASE"/>
    <property type="match status" value="1"/>
</dbReference>
<comment type="function">
    <text evidence="1">Is required not only for elongation of protein synthesis but also for the initiation of all mRNA translation through initiator tRNA(fMet) aminoacylation.</text>
</comment>
<evidence type="ECO:0000313" key="12">
    <source>
        <dbReference type="EMBL" id="TWF96766.1"/>
    </source>
</evidence>
<dbReference type="OrthoDB" id="9810191at2"/>
<evidence type="ECO:0000259" key="11">
    <source>
        <dbReference type="Pfam" id="PF09334"/>
    </source>
</evidence>
<dbReference type="Gene3D" id="3.40.50.620">
    <property type="entry name" value="HUPs"/>
    <property type="match status" value="1"/>
</dbReference>
<dbReference type="EMBL" id="VIWT01000001">
    <property type="protein sequence ID" value="TWF96766.1"/>
    <property type="molecule type" value="Genomic_DNA"/>
</dbReference>
<name>A0A561UBP6_9ACTN</name>
<dbReference type="Pfam" id="PF09334">
    <property type="entry name" value="tRNA-synt_1g"/>
    <property type="match status" value="1"/>
</dbReference>
<keyword evidence="4 10" id="KW-0436">Ligase</keyword>
<dbReference type="AlphaFoldDB" id="A0A561UBP6"/>
<evidence type="ECO:0000256" key="1">
    <source>
        <dbReference type="ARBA" id="ARBA00003314"/>
    </source>
</evidence>
<dbReference type="InterPro" id="IPR015413">
    <property type="entry name" value="Methionyl/Leucyl_tRNA_Synth"/>
</dbReference>
<comment type="caution">
    <text evidence="12">The sequence shown here is derived from an EMBL/GenBank/DDBJ whole genome shotgun (WGS) entry which is preliminary data.</text>
</comment>
<dbReference type="Gene3D" id="2.170.220.10">
    <property type="match status" value="1"/>
</dbReference>
<comment type="similarity">
    <text evidence="10">Belongs to the class-I aminoacyl-tRNA synthetase family.</text>
</comment>
<dbReference type="InterPro" id="IPR033911">
    <property type="entry name" value="MetRS_core"/>
</dbReference>
<gene>
    <name evidence="12" type="ORF">FHX73_11538</name>
</gene>
<keyword evidence="7 10" id="KW-0648">Protein biosynthesis</keyword>
<proteinExistence type="inferred from homology"/>
<dbReference type="NCBIfam" id="TIGR00398">
    <property type="entry name" value="metG"/>
    <property type="match status" value="1"/>
</dbReference>
<keyword evidence="13" id="KW-1185">Reference proteome</keyword>
<dbReference type="GO" id="GO:0004825">
    <property type="term" value="F:methionine-tRNA ligase activity"/>
    <property type="evidence" value="ECO:0007669"/>
    <property type="project" value="UniProtKB-EC"/>
</dbReference>
<dbReference type="GO" id="GO:0005524">
    <property type="term" value="F:ATP binding"/>
    <property type="evidence" value="ECO:0007669"/>
    <property type="project" value="UniProtKB-KW"/>
</dbReference>
<dbReference type="InterPro" id="IPR009080">
    <property type="entry name" value="tRNAsynth_Ia_anticodon-bd"/>
</dbReference>
<accession>A0A561UBP6</accession>
<keyword evidence="6 10" id="KW-0067">ATP-binding</keyword>
<dbReference type="RefSeq" id="WP_145903076.1">
    <property type="nucleotide sequence ID" value="NZ_BAAAMZ010000004.1"/>
</dbReference>
<dbReference type="SUPFAM" id="SSF52374">
    <property type="entry name" value="Nucleotidylyl transferase"/>
    <property type="match status" value="1"/>
</dbReference>
<evidence type="ECO:0000256" key="8">
    <source>
        <dbReference type="ARBA" id="ARBA00023146"/>
    </source>
</evidence>
<dbReference type="PANTHER" id="PTHR43326:SF1">
    <property type="entry name" value="METHIONINE--TRNA LIGASE, MITOCHONDRIAL"/>
    <property type="match status" value="1"/>
</dbReference>
<evidence type="ECO:0000256" key="5">
    <source>
        <dbReference type="ARBA" id="ARBA00022741"/>
    </source>
</evidence>
<evidence type="ECO:0000256" key="7">
    <source>
        <dbReference type="ARBA" id="ARBA00022917"/>
    </source>
</evidence>
<evidence type="ECO:0000256" key="9">
    <source>
        <dbReference type="ARBA" id="ARBA00030904"/>
    </source>
</evidence>
<dbReference type="Gene3D" id="1.10.730.10">
    <property type="entry name" value="Isoleucyl-tRNA Synthetase, Domain 1"/>
    <property type="match status" value="1"/>
</dbReference>
<dbReference type="GO" id="GO:0006431">
    <property type="term" value="P:methionyl-tRNA aminoacylation"/>
    <property type="evidence" value="ECO:0007669"/>
    <property type="project" value="InterPro"/>
</dbReference>
<dbReference type="EC" id="6.1.1.10" evidence="2"/>
<evidence type="ECO:0000256" key="10">
    <source>
        <dbReference type="RuleBase" id="RU363039"/>
    </source>
</evidence>
<dbReference type="SUPFAM" id="SSF47323">
    <property type="entry name" value="Anticodon-binding domain of a subclass of class I aminoacyl-tRNA synthetases"/>
    <property type="match status" value="1"/>
</dbReference>
<evidence type="ECO:0000256" key="6">
    <source>
        <dbReference type="ARBA" id="ARBA00022840"/>
    </source>
</evidence>
<feature type="domain" description="Methionyl/Leucyl tRNA synthetase" evidence="11">
    <location>
        <begin position="139"/>
        <end position="374"/>
    </location>
</feature>
<evidence type="ECO:0000256" key="3">
    <source>
        <dbReference type="ARBA" id="ARBA00018753"/>
    </source>
</evidence>
<reference evidence="12 13" key="1">
    <citation type="submission" date="2019-06" db="EMBL/GenBank/DDBJ databases">
        <title>Sequencing the genomes of 1000 actinobacteria strains.</title>
        <authorList>
            <person name="Klenk H.-P."/>
        </authorList>
    </citation>
    <scope>NUCLEOTIDE SEQUENCE [LARGE SCALE GENOMIC DNA]</scope>
    <source>
        <strain evidence="12 13">DSM 44826</strain>
    </source>
</reference>
<protein>
    <recommendedName>
        <fullName evidence="3">Methionine--tRNA ligase</fullName>
        <ecNumber evidence="2">6.1.1.10</ecNumber>
    </recommendedName>
    <alternativeName>
        <fullName evidence="9">Methionyl-tRNA synthetase</fullName>
    </alternativeName>
</protein>
<evidence type="ECO:0000256" key="4">
    <source>
        <dbReference type="ARBA" id="ARBA00022598"/>
    </source>
</evidence>
<evidence type="ECO:0000256" key="2">
    <source>
        <dbReference type="ARBA" id="ARBA00012838"/>
    </source>
</evidence>
<evidence type="ECO:0000313" key="13">
    <source>
        <dbReference type="Proteomes" id="UP000317940"/>
    </source>
</evidence>
<keyword evidence="5 10" id="KW-0547">Nucleotide-binding</keyword>
<organism evidence="12 13">
    <name type="scientific">Kitasatospora viridis</name>
    <dbReference type="NCBI Taxonomy" id="281105"/>
    <lineage>
        <taxon>Bacteria</taxon>
        <taxon>Bacillati</taxon>
        <taxon>Actinomycetota</taxon>
        <taxon>Actinomycetes</taxon>
        <taxon>Kitasatosporales</taxon>
        <taxon>Streptomycetaceae</taxon>
        <taxon>Kitasatospora</taxon>
    </lineage>
</organism>
<dbReference type="InterPro" id="IPR014758">
    <property type="entry name" value="Met-tRNA_synth"/>
</dbReference>
<dbReference type="PRINTS" id="PR01041">
    <property type="entry name" value="TRNASYNTHMET"/>
</dbReference>
<dbReference type="Proteomes" id="UP000317940">
    <property type="component" value="Unassembled WGS sequence"/>
</dbReference>
<dbReference type="InterPro" id="IPR023457">
    <property type="entry name" value="Met-tRNA_synth_2"/>
</dbReference>
<keyword evidence="8 10" id="KW-0030">Aminoacyl-tRNA synthetase</keyword>